<dbReference type="Proteomes" id="UP000315496">
    <property type="component" value="Chromosome 2"/>
</dbReference>
<keyword evidence="7" id="KW-0040">ANK repeat</keyword>
<reference evidence="10 11" key="1">
    <citation type="submission" date="2019-05" db="EMBL/GenBank/DDBJ databases">
        <title>The compact genome of Giardia muris reveals important steps in the evolution of intestinal protozoan parasites.</title>
        <authorList>
            <person name="Xu F."/>
            <person name="Jimenez-Gonzalez A."/>
            <person name="Einarsson E."/>
            <person name="Astvaldsson A."/>
            <person name="Peirasmaki D."/>
            <person name="Eckmann L."/>
            <person name="Andersson J.O."/>
            <person name="Svard S.G."/>
            <person name="Jerlstrom-Hultqvist J."/>
        </authorList>
    </citation>
    <scope>NUCLEOTIDE SEQUENCE [LARGE SCALE GENOMIC DNA]</scope>
    <source>
        <strain evidence="10 11">Roberts-Thomson</strain>
    </source>
</reference>
<dbReference type="PROSITE" id="PS00107">
    <property type="entry name" value="PROTEIN_KINASE_ATP"/>
    <property type="match status" value="1"/>
</dbReference>
<evidence type="ECO:0000256" key="7">
    <source>
        <dbReference type="PROSITE-ProRule" id="PRU00023"/>
    </source>
</evidence>
<dbReference type="InterPro" id="IPR011009">
    <property type="entry name" value="Kinase-like_dom_sf"/>
</dbReference>
<name>A0A4Z1T703_GIAMU</name>
<keyword evidence="11" id="KW-1185">Reference proteome</keyword>
<dbReference type="Gene3D" id="1.10.510.10">
    <property type="entry name" value="Transferase(Phosphotransferase) domain 1"/>
    <property type="match status" value="1"/>
</dbReference>
<dbReference type="EMBL" id="VDLU01000002">
    <property type="protein sequence ID" value="TNJ28319.1"/>
    <property type="molecule type" value="Genomic_DNA"/>
</dbReference>
<dbReference type="EC" id="2.7.11.1" evidence="2"/>
<dbReference type="InterPro" id="IPR050660">
    <property type="entry name" value="NEK_Ser/Thr_kinase"/>
</dbReference>
<dbReference type="PROSITE" id="PS00108">
    <property type="entry name" value="PROTEIN_KINASE_ST"/>
    <property type="match status" value="1"/>
</dbReference>
<dbReference type="VEuPathDB" id="GiardiaDB:GMRT_11258"/>
<keyword evidence="6 8" id="KW-0067">ATP-binding</keyword>
<dbReference type="GO" id="GO:0004674">
    <property type="term" value="F:protein serine/threonine kinase activity"/>
    <property type="evidence" value="ECO:0007669"/>
    <property type="project" value="UniProtKB-EC"/>
</dbReference>
<dbReference type="AlphaFoldDB" id="A0A4Z1T703"/>
<dbReference type="SMART" id="SM00248">
    <property type="entry name" value="ANK"/>
    <property type="match status" value="5"/>
</dbReference>
<dbReference type="Pfam" id="PF00069">
    <property type="entry name" value="Pkinase"/>
    <property type="match status" value="1"/>
</dbReference>
<dbReference type="PROSITE" id="PS50011">
    <property type="entry name" value="PROTEIN_KINASE_DOM"/>
    <property type="match status" value="1"/>
</dbReference>
<feature type="repeat" description="ANK" evidence="7">
    <location>
        <begin position="446"/>
        <end position="468"/>
    </location>
</feature>
<keyword evidence="4 8" id="KW-0547">Nucleotide-binding</keyword>
<evidence type="ECO:0000313" key="10">
    <source>
        <dbReference type="EMBL" id="TNJ28319.1"/>
    </source>
</evidence>
<evidence type="ECO:0000256" key="6">
    <source>
        <dbReference type="ARBA" id="ARBA00022840"/>
    </source>
</evidence>
<dbReference type="SMART" id="SM00220">
    <property type="entry name" value="S_TKc"/>
    <property type="match status" value="1"/>
</dbReference>
<evidence type="ECO:0000256" key="1">
    <source>
        <dbReference type="ARBA" id="ARBA00010886"/>
    </source>
</evidence>
<dbReference type="InterPro" id="IPR036770">
    <property type="entry name" value="Ankyrin_rpt-contain_sf"/>
</dbReference>
<organism evidence="10 11">
    <name type="scientific">Giardia muris</name>
    <dbReference type="NCBI Taxonomy" id="5742"/>
    <lineage>
        <taxon>Eukaryota</taxon>
        <taxon>Metamonada</taxon>
        <taxon>Diplomonadida</taxon>
        <taxon>Hexamitidae</taxon>
        <taxon>Giardiinae</taxon>
        <taxon>Giardia</taxon>
    </lineage>
</organism>
<evidence type="ECO:0000256" key="8">
    <source>
        <dbReference type="PROSITE-ProRule" id="PRU10141"/>
    </source>
</evidence>
<keyword evidence="3" id="KW-0808">Transferase</keyword>
<evidence type="ECO:0000256" key="3">
    <source>
        <dbReference type="ARBA" id="ARBA00022679"/>
    </source>
</evidence>
<dbReference type="SUPFAM" id="SSF56112">
    <property type="entry name" value="Protein kinase-like (PK-like)"/>
    <property type="match status" value="1"/>
</dbReference>
<protein>
    <recommendedName>
        <fullName evidence="2">non-specific serine/threonine protein kinase</fullName>
        <ecNumber evidence="2">2.7.11.1</ecNumber>
    </recommendedName>
</protein>
<dbReference type="PROSITE" id="PS50088">
    <property type="entry name" value="ANK_REPEAT"/>
    <property type="match status" value="3"/>
</dbReference>
<dbReference type="PANTHER" id="PTHR43671">
    <property type="entry name" value="SERINE/THREONINE-PROTEIN KINASE NEK"/>
    <property type="match status" value="1"/>
</dbReference>
<dbReference type="GO" id="GO:0005524">
    <property type="term" value="F:ATP binding"/>
    <property type="evidence" value="ECO:0007669"/>
    <property type="project" value="UniProtKB-UniRule"/>
</dbReference>
<feature type="binding site" evidence="8">
    <location>
        <position position="42"/>
    </location>
    <ligand>
        <name>ATP</name>
        <dbReference type="ChEBI" id="CHEBI:30616"/>
    </ligand>
</feature>
<dbReference type="InterPro" id="IPR008271">
    <property type="entry name" value="Ser/Thr_kinase_AS"/>
</dbReference>
<accession>A0A4Z1T703</accession>
<dbReference type="InterPro" id="IPR000719">
    <property type="entry name" value="Prot_kinase_dom"/>
</dbReference>
<dbReference type="PANTHER" id="PTHR43671:SF13">
    <property type="entry name" value="SERINE_THREONINE-PROTEIN KINASE NEK2"/>
    <property type="match status" value="1"/>
</dbReference>
<proteinExistence type="inferred from homology"/>
<dbReference type="SUPFAM" id="SSF48403">
    <property type="entry name" value="Ankyrin repeat"/>
    <property type="match status" value="1"/>
</dbReference>
<evidence type="ECO:0000256" key="4">
    <source>
        <dbReference type="ARBA" id="ARBA00022741"/>
    </source>
</evidence>
<dbReference type="PROSITE" id="PS50297">
    <property type="entry name" value="ANK_REP_REGION"/>
    <property type="match status" value="2"/>
</dbReference>
<sequence length="565" mass="62794">MRGTYTSVFTDDFEISEGLGKGGFGHVYKVIRKMDGALFACKEMDYAHFSSVKLRLIETEASIMKLLDHPHIARLEAIYDDTEKKVMQLVMELFTNGDLNGLIKRMRISDLCLSEAQVWCIARALLSALDYMHSGPKFPVGDVCIIHRDIKPENIMLSEAYMVKLIDFGICKILDEKVAHTRCGSSNYAAPEIFVKNPAYRENIDIWALGCVLYELVRAETLFNFDVSKGNPEPITTVPRITFPGYSRELEELVQSMLILDPDRRPSAQHLMESISYRHIPQVPAIPKKYNLSLCTQPLYKHALQRLDGKLNRKDETEQQTLARKGQTSSLKALLSVSVYCVNNQGKTALHLAVEAGKKFSAKALLPYEARFRDNDGFTALGLAVNAGNNDLIDVLLPMEAPPRELCTATYPIDDLGMTPLMWEAVKNDSGAAHCMLAQRGRQTPDGRTALMFAAEYGSTEVAKLLLDEAGMQTSNGEFALLYALENGHLDIVELLLEKEQHLTTIDNRTAQTAAAYLNNGNILSRFPRGDEQSSALWSVLGDPSRDGPAPALQSTLACLAELLQ</sequence>
<evidence type="ECO:0000256" key="2">
    <source>
        <dbReference type="ARBA" id="ARBA00012513"/>
    </source>
</evidence>
<dbReference type="Gene3D" id="3.30.200.20">
    <property type="entry name" value="Phosphorylase Kinase, domain 1"/>
    <property type="match status" value="1"/>
</dbReference>
<dbReference type="Pfam" id="PF12796">
    <property type="entry name" value="Ank_2"/>
    <property type="match status" value="2"/>
</dbReference>
<dbReference type="OrthoDB" id="248923at2759"/>
<evidence type="ECO:0000313" key="11">
    <source>
        <dbReference type="Proteomes" id="UP000315496"/>
    </source>
</evidence>
<dbReference type="InterPro" id="IPR002110">
    <property type="entry name" value="Ankyrin_rpt"/>
</dbReference>
<evidence type="ECO:0000256" key="5">
    <source>
        <dbReference type="ARBA" id="ARBA00022777"/>
    </source>
</evidence>
<feature type="repeat" description="ANK" evidence="7">
    <location>
        <begin position="476"/>
        <end position="508"/>
    </location>
</feature>
<gene>
    <name evidence="10" type="ORF">GMRT_11258</name>
</gene>
<keyword evidence="5 10" id="KW-0418">Kinase</keyword>
<dbReference type="InterPro" id="IPR017441">
    <property type="entry name" value="Protein_kinase_ATP_BS"/>
</dbReference>
<feature type="repeat" description="ANK" evidence="7">
    <location>
        <begin position="345"/>
        <end position="377"/>
    </location>
</feature>
<dbReference type="Gene3D" id="1.25.40.20">
    <property type="entry name" value="Ankyrin repeat-containing domain"/>
    <property type="match status" value="2"/>
</dbReference>
<feature type="domain" description="Protein kinase" evidence="9">
    <location>
        <begin position="13"/>
        <end position="280"/>
    </location>
</feature>
<comment type="caution">
    <text evidence="10">The sequence shown here is derived from an EMBL/GenBank/DDBJ whole genome shotgun (WGS) entry which is preliminary data.</text>
</comment>
<comment type="similarity">
    <text evidence="1">Belongs to the protein kinase superfamily. NEK Ser/Thr protein kinase family. NIMA subfamily.</text>
</comment>
<evidence type="ECO:0000259" key="9">
    <source>
        <dbReference type="PROSITE" id="PS50011"/>
    </source>
</evidence>